<dbReference type="InterPro" id="IPR017853">
    <property type="entry name" value="GH"/>
</dbReference>
<dbReference type="PANTHER" id="PTHR43053:SF3">
    <property type="entry name" value="ALPHA-GALACTOSIDASE C-RELATED"/>
    <property type="match status" value="1"/>
</dbReference>
<dbReference type="PANTHER" id="PTHR43053">
    <property type="entry name" value="GLYCOSIDASE FAMILY 31"/>
    <property type="match status" value="1"/>
</dbReference>
<proteinExistence type="predicted"/>
<keyword evidence="4" id="KW-1185">Reference proteome</keyword>
<dbReference type="GO" id="GO:0016052">
    <property type="term" value="P:carbohydrate catabolic process"/>
    <property type="evidence" value="ECO:0007669"/>
    <property type="project" value="InterPro"/>
</dbReference>
<dbReference type="AlphaFoldDB" id="A0A178IQT6"/>
<reference evidence="3 4" key="1">
    <citation type="submission" date="2016-01" db="EMBL/GenBank/DDBJ databases">
        <title>High potential of lignocellulose degradation of a new Verrucomicrobia species.</title>
        <authorList>
            <person name="Wang Y."/>
            <person name="Shi Y."/>
            <person name="Qiu Z."/>
            <person name="Liu S."/>
            <person name="Yang H."/>
        </authorList>
    </citation>
    <scope>NUCLEOTIDE SEQUENCE [LARGE SCALE GENOMIC DNA]</scope>
    <source>
        <strain evidence="3 4">TSB47</strain>
    </source>
</reference>
<keyword evidence="1" id="KW-0378">Hydrolase</keyword>
<dbReference type="InterPro" id="IPR038417">
    <property type="entry name" value="Alpga-gal_N_sf"/>
</dbReference>
<keyword evidence="2" id="KW-0326">Glycosidase</keyword>
<organism evidence="3 4">
    <name type="scientific">Termitidicoccus mucosus</name>
    <dbReference type="NCBI Taxonomy" id="1184151"/>
    <lineage>
        <taxon>Bacteria</taxon>
        <taxon>Pseudomonadati</taxon>
        <taxon>Verrucomicrobiota</taxon>
        <taxon>Opitutia</taxon>
        <taxon>Opitutales</taxon>
        <taxon>Opitutaceae</taxon>
        <taxon>Termitidicoccus</taxon>
    </lineage>
</organism>
<dbReference type="Pfam" id="PF02065">
    <property type="entry name" value="Melibiase"/>
    <property type="match status" value="1"/>
</dbReference>
<protein>
    <recommendedName>
        <fullName evidence="5">Alpha-galactosidase</fullName>
    </recommendedName>
</protein>
<dbReference type="EMBL" id="LRRQ01000014">
    <property type="protein sequence ID" value="OAM91795.1"/>
    <property type="molecule type" value="Genomic_DNA"/>
</dbReference>
<name>A0A178IQT6_9BACT</name>
<evidence type="ECO:0000313" key="3">
    <source>
        <dbReference type="EMBL" id="OAM91795.1"/>
    </source>
</evidence>
<evidence type="ECO:0000313" key="4">
    <source>
        <dbReference type="Proteomes" id="UP000078486"/>
    </source>
</evidence>
<evidence type="ECO:0000256" key="2">
    <source>
        <dbReference type="ARBA" id="ARBA00023295"/>
    </source>
</evidence>
<comment type="caution">
    <text evidence="3">The sequence shown here is derived from an EMBL/GenBank/DDBJ whole genome shotgun (WGS) entry which is preliminary data.</text>
</comment>
<dbReference type="STRING" id="1184151.AW736_01285"/>
<accession>A0A178IQT6</accession>
<dbReference type="SUPFAM" id="SSF51445">
    <property type="entry name" value="(Trans)glycosidases"/>
    <property type="match status" value="1"/>
</dbReference>
<sequence length="714" mass="79652">MENPSDNIDANRAGTLEIARSGLRFIYHQTGGRLYGGRLLPLSHEAGKIPHQGITACRPFELILSGEGPNFAARSRSIGGCASLMRFKGMAEERRADGLHVTLGYERAEPALTVTQHFLFPREDIPVCRQWICIKNNSPEPLGVEQLASAVMHHVGVENGPDAARDLRLHIPFSGWSGEGQWREFAPESLGLTSPDSAHYRAVSNGSRASAEKNPMAVLVDTKRRISWFWQIEHSGSWMWEIGNLFYKEHQGLYWLAGGPNEPFGGWWKELAPGESFETVPVALGCVEGGFEEAVGALTAYRRAACRRPHPVDDRLPVIFNDYMHCLWGDPTLEKELPLIRAAAKLGCEIFAMDSGWYAAPGENWWPGVGEWKVNEARFPGGAFGRVMREIRDHGMIPGLWLEPEVVGVRSPVSARPDEWFLRRHGKRVAYNGRFFLDFRNPEVREWMLDINTRLINDHGIGYIKYDYNIDLMQGVDSASGGLGHGLLEHARALHRFYDELAARFPGLIMENCGAGGLRMDYGMLSRMQIQSSSDLENCLDYAPLAAGVAAVCLPEQMAVWAAPSPDGGEEDTILNMVNSLLGRVHLSGRIDLLSAPQLSLVREALDLYGKLRGRLVRMRPFYPTGMPRIMPRDVWMSWGMRNDAAALLGVWRREAAETRYEITLPADMRGWRARILYPQKPAAGDSLEHTADGRLIMQIGHPVGARLLEISAS</sequence>
<gene>
    <name evidence="3" type="ORF">AW736_01285</name>
</gene>
<dbReference type="Gene3D" id="3.20.20.70">
    <property type="entry name" value="Aldolase class I"/>
    <property type="match status" value="1"/>
</dbReference>
<dbReference type="InterPro" id="IPR013785">
    <property type="entry name" value="Aldolase_TIM"/>
</dbReference>
<dbReference type="InterPro" id="IPR050985">
    <property type="entry name" value="Alpha-glycosidase_related"/>
</dbReference>
<evidence type="ECO:0008006" key="5">
    <source>
        <dbReference type="Google" id="ProtNLM"/>
    </source>
</evidence>
<dbReference type="InterPro" id="IPR002252">
    <property type="entry name" value="Glyco_hydro_36"/>
</dbReference>
<dbReference type="Proteomes" id="UP000078486">
    <property type="component" value="Unassembled WGS sequence"/>
</dbReference>
<dbReference type="OrthoDB" id="9758822at2"/>
<evidence type="ECO:0000256" key="1">
    <source>
        <dbReference type="ARBA" id="ARBA00022801"/>
    </source>
</evidence>
<dbReference type="CDD" id="cd14791">
    <property type="entry name" value="GH36"/>
    <property type="match status" value="1"/>
</dbReference>
<dbReference type="RefSeq" id="WP_068768474.1">
    <property type="nucleotide sequence ID" value="NZ_CP109796.1"/>
</dbReference>
<dbReference type="Gene3D" id="2.70.98.60">
    <property type="entry name" value="alpha-galactosidase from lactobacil brevis"/>
    <property type="match status" value="1"/>
</dbReference>
<dbReference type="GO" id="GO:0004557">
    <property type="term" value="F:alpha-galactosidase activity"/>
    <property type="evidence" value="ECO:0007669"/>
    <property type="project" value="InterPro"/>
</dbReference>